<reference evidence="2 3" key="1">
    <citation type="submission" date="2024-04" db="EMBL/GenBank/DDBJ databases">
        <title>Human intestinal bacterial collection.</title>
        <authorList>
            <person name="Pauvert C."/>
            <person name="Hitch T.C.A."/>
            <person name="Clavel T."/>
        </authorList>
    </citation>
    <scope>NUCLEOTIDE SEQUENCE [LARGE SCALE GENOMIC DNA]</scope>
    <source>
        <strain evidence="2 3">CLA-SR-H019</strain>
    </source>
</reference>
<evidence type="ECO:0000259" key="1">
    <source>
        <dbReference type="SMART" id="SM00729"/>
    </source>
</evidence>
<accession>A0ABV1J2H8</accession>
<sequence length="236" mass="28086">MKFLKGDDFINRYSKITNKTKREIVLLKAKPCKWGKCTFCDYIEDNEIDNKKIDDINLEVLKNVTGEFGVLEVIDSASVFDLTQNTLREIKRIVEEKNIKRLFFEAHWIYRNRLDEMRDFFKVPITFKTGIETFDNDFRERVLKKGADFKDYREVKKYFDSPCVMVGIKGQTREMIDWDMEIIKKFSHATVNIFINNSTNIKRDDELVAWFVEKYKYLEDDLNVDILFEITDFGVG</sequence>
<dbReference type="InterPro" id="IPR058240">
    <property type="entry name" value="rSAM_sf"/>
</dbReference>
<evidence type="ECO:0000313" key="2">
    <source>
        <dbReference type="EMBL" id="MEQ3347360.1"/>
    </source>
</evidence>
<organism evidence="2 3">
    <name type="scientific">Peptoniphilus senegalensis</name>
    <dbReference type="NCBI Taxonomy" id="1465757"/>
    <lineage>
        <taxon>Bacteria</taxon>
        <taxon>Bacillati</taxon>
        <taxon>Bacillota</taxon>
        <taxon>Tissierellia</taxon>
        <taxon>Tissierellales</taxon>
        <taxon>Peptoniphilaceae</taxon>
        <taxon>Peptoniphilus</taxon>
    </lineage>
</organism>
<dbReference type="SUPFAM" id="SSF102114">
    <property type="entry name" value="Radical SAM enzymes"/>
    <property type="match status" value="1"/>
</dbReference>
<dbReference type="Proteomes" id="UP001491691">
    <property type="component" value="Unassembled WGS sequence"/>
</dbReference>
<dbReference type="EMBL" id="JBBNPP010000017">
    <property type="protein sequence ID" value="MEQ3347360.1"/>
    <property type="molecule type" value="Genomic_DNA"/>
</dbReference>
<protein>
    <submittedName>
        <fullName evidence="2">Radical SAM protein</fullName>
    </submittedName>
</protein>
<feature type="domain" description="Elp3/MiaA/NifB-like radical SAM core" evidence="1">
    <location>
        <begin position="22"/>
        <end position="229"/>
    </location>
</feature>
<proteinExistence type="predicted"/>
<evidence type="ECO:0000313" key="3">
    <source>
        <dbReference type="Proteomes" id="UP001491691"/>
    </source>
</evidence>
<comment type="caution">
    <text evidence="2">The sequence shown here is derived from an EMBL/GenBank/DDBJ whole genome shotgun (WGS) entry which is preliminary data.</text>
</comment>
<name>A0ABV1J2H8_9FIRM</name>
<dbReference type="SMART" id="SM00729">
    <property type="entry name" value="Elp3"/>
    <property type="match status" value="1"/>
</dbReference>
<dbReference type="RefSeq" id="WP_349189230.1">
    <property type="nucleotide sequence ID" value="NZ_JBBNPP010000017.1"/>
</dbReference>
<gene>
    <name evidence="2" type="ORF">AAA073_07935</name>
</gene>
<dbReference type="InterPro" id="IPR006638">
    <property type="entry name" value="Elp3/MiaA/NifB-like_rSAM"/>
</dbReference>
<keyword evidence="3" id="KW-1185">Reference proteome</keyword>